<dbReference type="GO" id="GO:0042119">
    <property type="term" value="P:neutrophil activation"/>
    <property type="evidence" value="ECO:0007669"/>
    <property type="project" value="UniProtKB-ARBA"/>
</dbReference>
<dbReference type="PRINTS" id="PR00437">
    <property type="entry name" value="SMALLCYTKCXC"/>
</dbReference>
<reference evidence="15" key="1">
    <citation type="submission" date="2025-08" db="UniProtKB">
        <authorList>
            <consortium name="RefSeq"/>
        </authorList>
    </citation>
    <scope>IDENTIFICATION</scope>
    <source>
        <tissue evidence="15">Muscle</tissue>
    </source>
</reference>
<protein>
    <recommendedName>
        <fullName evidence="10 11">Multifunctional fusion protein</fullName>
    </recommendedName>
    <domain>
        <recommendedName>
            <fullName evidence="11">Platelet factor 4</fullName>
            <shortName evidence="11">PF-4</shortName>
        </recommendedName>
        <alternativeName>
            <fullName evidence="11">C-X-C motif chemokine 4</fullName>
        </alternativeName>
    </domain>
    <domain>
        <recommendedName>
            <fullName evidence="10">C-X-C motif chemokine</fullName>
        </recommendedName>
    </domain>
</protein>
<evidence type="ECO:0000256" key="2">
    <source>
        <dbReference type="ARBA" id="ARBA00010665"/>
    </source>
</evidence>
<comment type="subunit">
    <text evidence="9 11">Homotetramer. Interacts with TNFAIP6 (via Link domain). Interacts with CCR1. Interacts with CXCR3. Interacts with THBD; this interaction enhances generation of activated protein C.</text>
</comment>
<proteinExistence type="inferred from homology"/>
<dbReference type="KEGG" id="pdic:114493019"/>
<dbReference type="InterPro" id="IPR033899">
    <property type="entry name" value="CXC_Chemokine_domain"/>
</dbReference>
<dbReference type="PANTHER" id="PTHR12015">
    <property type="entry name" value="SMALL INDUCIBLE CYTOKINE A"/>
    <property type="match status" value="1"/>
</dbReference>
<evidence type="ECO:0000256" key="4">
    <source>
        <dbReference type="ARBA" id="ARBA00022514"/>
    </source>
</evidence>
<comment type="similarity">
    <text evidence="2 10">Belongs to the intercrine alpha (chemokine CxC) family.</text>
</comment>
<keyword evidence="8 11" id="KW-1015">Disulfide bond</keyword>
<evidence type="ECO:0000256" key="9">
    <source>
        <dbReference type="ARBA" id="ARBA00046854"/>
    </source>
</evidence>
<organism evidence="14 15">
    <name type="scientific">Phyllostomus discolor</name>
    <name type="common">pale spear-nosed bat</name>
    <dbReference type="NCBI Taxonomy" id="89673"/>
    <lineage>
        <taxon>Eukaryota</taxon>
        <taxon>Metazoa</taxon>
        <taxon>Chordata</taxon>
        <taxon>Craniata</taxon>
        <taxon>Vertebrata</taxon>
        <taxon>Euteleostomi</taxon>
        <taxon>Mammalia</taxon>
        <taxon>Eutheria</taxon>
        <taxon>Laurasiatheria</taxon>
        <taxon>Chiroptera</taxon>
        <taxon>Yangochiroptera</taxon>
        <taxon>Phyllostomidae</taxon>
        <taxon>Phyllostominae</taxon>
        <taxon>Phyllostomus</taxon>
    </lineage>
</organism>
<dbReference type="InterPro" id="IPR039809">
    <property type="entry name" value="Chemokine_b/g/d"/>
</dbReference>
<dbReference type="GeneID" id="114493019"/>
<dbReference type="GO" id="GO:0006952">
    <property type="term" value="P:defense response"/>
    <property type="evidence" value="ECO:0007669"/>
    <property type="project" value="InterPro"/>
</dbReference>
<accession>A0A6J2L8Y1</accession>
<keyword evidence="6" id="KW-0597">Phosphoprotein</keyword>
<feature type="transmembrane region" description="Helical" evidence="12">
    <location>
        <begin position="44"/>
        <end position="63"/>
    </location>
</feature>
<evidence type="ECO:0000256" key="11">
    <source>
        <dbReference type="RuleBase" id="RU364007"/>
    </source>
</evidence>
<feature type="domain" description="Chemokine interleukin-8-like" evidence="13">
    <location>
        <begin position="75"/>
        <end position="135"/>
    </location>
</feature>
<keyword evidence="12" id="KW-0472">Membrane</keyword>
<evidence type="ECO:0000256" key="6">
    <source>
        <dbReference type="ARBA" id="ARBA00022553"/>
    </source>
</evidence>
<name>A0A6J2L8Y1_9CHIR</name>
<dbReference type="CDD" id="cd00273">
    <property type="entry name" value="Chemokine_CXC"/>
    <property type="match status" value="1"/>
</dbReference>
<keyword evidence="12" id="KW-0812">Transmembrane</keyword>
<dbReference type="PRINTS" id="PR00436">
    <property type="entry name" value="INTERLEUKIN8"/>
</dbReference>
<keyword evidence="3 10" id="KW-0145">Chemotaxis</keyword>
<keyword evidence="12" id="KW-1133">Transmembrane helix</keyword>
<dbReference type="PROSITE" id="PS00471">
    <property type="entry name" value="SMALL_CYTOKINES_CXC"/>
    <property type="match status" value="1"/>
</dbReference>
<gene>
    <name evidence="15" type="primary">LOC114493019</name>
</gene>
<dbReference type="SMART" id="SM00199">
    <property type="entry name" value="SCY"/>
    <property type="match status" value="1"/>
</dbReference>
<evidence type="ECO:0000313" key="14">
    <source>
        <dbReference type="Proteomes" id="UP000504628"/>
    </source>
</evidence>
<evidence type="ECO:0000256" key="8">
    <source>
        <dbReference type="ARBA" id="ARBA00023157"/>
    </source>
</evidence>
<evidence type="ECO:0000256" key="5">
    <source>
        <dbReference type="ARBA" id="ARBA00022525"/>
    </source>
</evidence>
<dbReference type="FunFam" id="2.40.50.40:FF:000004">
    <property type="entry name" value="C-X-C motif chemokine"/>
    <property type="match status" value="1"/>
</dbReference>
<dbReference type="InterPro" id="IPR018048">
    <property type="entry name" value="Chemokine_CXC_CS"/>
</dbReference>
<dbReference type="RefSeq" id="XP_028363499.2">
    <property type="nucleotide sequence ID" value="XM_028507698.2"/>
</dbReference>
<dbReference type="PANTHER" id="PTHR12015:SF211">
    <property type="entry name" value="PLATELET FACTOR 4"/>
    <property type="match status" value="1"/>
</dbReference>
<dbReference type="InterPro" id="IPR036048">
    <property type="entry name" value="Interleukin_8-like_sf"/>
</dbReference>
<evidence type="ECO:0000256" key="1">
    <source>
        <dbReference type="ARBA" id="ARBA00004613"/>
    </source>
</evidence>
<dbReference type="GO" id="GO:0030593">
    <property type="term" value="P:neutrophil chemotaxis"/>
    <property type="evidence" value="ECO:0007669"/>
    <property type="project" value="UniProtKB-ARBA"/>
</dbReference>
<dbReference type="Gene3D" id="2.40.50.40">
    <property type="match status" value="1"/>
</dbReference>
<keyword evidence="4 10" id="KW-0202">Cytokine</keyword>
<evidence type="ECO:0000259" key="13">
    <source>
        <dbReference type="SMART" id="SM00199"/>
    </source>
</evidence>
<evidence type="ECO:0000256" key="3">
    <source>
        <dbReference type="ARBA" id="ARBA00022500"/>
    </source>
</evidence>
<dbReference type="SUPFAM" id="SSF54117">
    <property type="entry name" value="Interleukin 8-like chemokines"/>
    <property type="match status" value="1"/>
</dbReference>
<dbReference type="InterPro" id="IPR001089">
    <property type="entry name" value="Chemokine_CXC"/>
</dbReference>
<dbReference type="Proteomes" id="UP000504628">
    <property type="component" value="Chromosome 1"/>
</dbReference>
<evidence type="ECO:0000256" key="12">
    <source>
        <dbReference type="SAM" id="Phobius"/>
    </source>
</evidence>
<evidence type="ECO:0000256" key="10">
    <source>
        <dbReference type="RuleBase" id="RU361149"/>
    </source>
</evidence>
<dbReference type="GO" id="GO:0008009">
    <property type="term" value="F:chemokine activity"/>
    <property type="evidence" value="ECO:0007669"/>
    <property type="project" value="InterPro"/>
</dbReference>
<sequence>MDTRDKTGLESLRSTALHNAGSDCPRTLVSGWHLGNMSLRMGSCAFPIPGLLLLGLLLLPAVVARTSEPEEGEGDLQCMCVNTTSRVHPKHIISLEVIRAGPHCPTSQMIATLKKGKKICLDPHAPIYRRIIQKLAGSKPLAD</sequence>
<dbReference type="AlphaFoldDB" id="A0A6J2L8Y1"/>
<dbReference type="GO" id="GO:0008201">
    <property type="term" value="F:heparin binding"/>
    <property type="evidence" value="ECO:0007669"/>
    <property type="project" value="UniProtKB-KW"/>
</dbReference>
<keyword evidence="7" id="KW-0358">Heparin-binding</keyword>
<dbReference type="GO" id="GO:0005615">
    <property type="term" value="C:extracellular space"/>
    <property type="evidence" value="ECO:0007669"/>
    <property type="project" value="UniProtKB-UniRule"/>
</dbReference>
<evidence type="ECO:0000256" key="7">
    <source>
        <dbReference type="ARBA" id="ARBA00022674"/>
    </source>
</evidence>
<dbReference type="InterPro" id="IPR001811">
    <property type="entry name" value="Chemokine_IL8-like_dom"/>
</dbReference>
<dbReference type="GO" id="GO:0006955">
    <property type="term" value="P:immune response"/>
    <property type="evidence" value="ECO:0007669"/>
    <property type="project" value="InterPro"/>
</dbReference>
<keyword evidence="14" id="KW-1185">Reference proteome</keyword>
<evidence type="ECO:0000313" key="15">
    <source>
        <dbReference type="RefSeq" id="XP_028363499.2"/>
    </source>
</evidence>
<comment type="subcellular location">
    <subcellularLocation>
        <location evidence="1 10">Secreted</location>
    </subcellularLocation>
</comment>
<keyword evidence="5 10" id="KW-0964">Secreted</keyword>
<dbReference type="Pfam" id="PF00048">
    <property type="entry name" value="IL8"/>
    <property type="match status" value="1"/>
</dbReference>